<keyword evidence="3" id="KW-1185">Reference proteome</keyword>
<dbReference type="AlphaFoldDB" id="A0A6A6F5B9"/>
<reference evidence="2" key="1">
    <citation type="journal article" date="2020" name="Stud. Mycol.">
        <title>101 Dothideomycetes genomes: a test case for predicting lifestyles and emergence of pathogens.</title>
        <authorList>
            <person name="Haridas S."/>
            <person name="Albert R."/>
            <person name="Binder M."/>
            <person name="Bloem J."/>
            <person name="Labutti K."/>
            <person name="Salamov A."/>
            <person name="Andreopoulos B."/>
            <person name="Baker S."/>
            <person name="Barry K."/>
            <person name="Bills G."/>
            <person name="Bluhm B."/>
            <person name="Cannon C."/>
            <person name="Castanera R."/>
            <person name="Culley D."/>
            <person name="Daum C."/>
            <person name="Ezra D."/>
            <person name="Gonzalez J."/>
            <person name="Henrissat B."/>
            <person name="Kuo A."/>
            <person name="Liang C."/>
            <person name="Lipzen A."/>
            <person name="Lutzoni F."/>
            <person name="Magnuson J."/>
            <person name="Mondo S."/>
            <person name="Nolan M."/>
            <person name="Ohm R."/>
            <person name="Pangilinan J."/>
            <person name="Park H.-J."/>
            <person name="Ramirez L."/>
            <person name="Alfaro M."/>
            <person name="Sun H."/>
            <person name="Tritt A."/>
            <person name="Yoshinaga Y."/>
            <person name="Zwiers L.-H."/>
            <person name="Turgeon B."/>
            <person name="Goodwin S."/>
            <person name="Spatafora J."/>
            <person name="Crous P."/>
            <person name="Grigoriev I."/>
        </authorList>
    </citation>
    <scope>NUCLEOTIDE SEQUENCE</scope>
    <source>
        <strain evidence="2">SCOH1-5</strain>
    </source>
</reference>
<feature type="compositionally biased region" description="Acidic residues" evidence="1">
    <location>
        <begin position="17"/>
        <end position="29"/>
    </location>
</feature>
<accession>A0A6A6F5B9</accession>
<evidence type="ECO:0000313" key="2">
    <source>
        <dbReference type="EMBL" id="KAF2209115.1"/>
    </source>
</evidence>
<dbReference type="Proteomes" id="UP000799539">
    <property type="component" value="Unassembled WGS sequence"/>
</dbReference>
<organism evidence="2 3">
    <name type="scientific">Cercospora zeae-maydis SCOH1-5</name>
    <dbReference type="NCBI Taxonomy" id="717836"/>
    <lineage>
        <taxon>Eukaryota</taxon>
        <taxon>Fungi</taxon>
        <taxon>Dikarya</taxon>
        <taxon>Ascomycota</taxon>
        <taxon>Pezizomycotina</taxon>
        <taxon>Dothideomycetes</taxon>
        <taxon>Dothideomycetidae</taxon>
        <taxon>Mycosphaerellales</taxon>
        <taxon>Mycosphaerellaceae</taxon>
        <taxon>Cercospora</taxon>
    </lineage>
</organism>
<name>A0A6A6F5B9_9PEZI</name>
<evidence type="ECO:0000313" key="3">
    <source>
        <dbReference type="Proteomes" id="UP000799539"/>
    </source>
</evidence>
<feature type="region of interest" description="Disordered" evidence="1">
    <location>
        <begin position="67"/>
        <end position="98"/>
    </location>
</feature>
<proteinExistence type="predicted"/>
<evidence type="ECO:0000256" key="1">
    <source>
        <dbReference type="SAM" id="MobiDB-lite"/>
    </source>
</evidence>
<protein>
    <submittedName>
        <fullName evidence="2">Uncharacterized protein</fullName>
    </submittedName>
</protein>
<dbReference type="EMBL" id="ML992688">
    <property type="protein sequence ID" value="KAF2209115.1"/>
    <property type="molecule type" value="Genomic_DNA"/>
</dbReference>
<sequence>MGPANWVGAKRKATINEDNDPTVNEDDDATSATAATQNAAKPRKQPTCQSFTDVDVNAVLNKADDRTKNNAKKGKAAENFGTNAHFQFGGQAPDIGGD</sequence>
<feature type="region of interest" description="Disordered" evidence="1">
    <location>
        <begin position="1"/>
        <end position="48"/>
    </location>
</feature>
<feature type="compositionally biased region" description="Low complexity" evidence="1">
    <location>
        <begin position="30"/>
        <end position="40"/>
    </location>
</feature>
<gene>
    <name evidence="2" type="ORF">CERZMDRAFT_100628</name>
</gene>